<gene>
    <name evidence="4" type="ORF">BaRGS_00037572</name>
    <name evidence="3" type="ORF">BaRGS_00039354</name>
</gene>
<keyword evidence="2" id="KW-0812">Transmembrane</keyword>
<reference evidence="4" key="1">
    <citation type="submission" date="2020-09" db="EMBL/GenBank/DDBJ databases">
        <authorList>
            <person name="Won Y."/>
        </authorList>
    </citation>
    <scope>NUCLEOTIDE SEQUENCE</scope>
    <source>
        <strain evidence="4">Wonlab-2016</strain>
        <tissue evidence="4">Foot muscle</tissue>
    </source>
</reference>
<sequence>MGMADFIVLLFLFIALALFALIGICCTVKWCFKRCKRCDRQPSEVFAVDTGNFQTRVASHVPVTSARGNNSRSQFLGVTGPVSASSARIDIAVVDNGNPPPPYTSVVTSQNPKATPNGLPTYDEVVENSAP</sequence>
<dbReference type="AlphaFoldDB" id="A0ABD0J8E6"/>
<feature type="region of interest" description="Disordered" evidence="1">
    <location>
        <begin position="105"/>
        <end position="131"/>
    </location>
</feature>
<feature type="compositionally biased region" description="Polar residues" evidence="1">
    <location>
        <begin position="105"/>
        <end position="114"/>
    </location>
</feature>
<evidence type="ECO:0000313" key="4">
    <source>
        <dbReference type="EMBL" id="KAK7465881.1"/>
    </source>
</evidence>
<evidence type="ECO:0000313" key="5">
    <source>
        <dbReference type="Proteomes" id="UP001519460"/>
    </source>
</evidence>
<protein>
    <submittedName>
        <fullName evidence="4">Uncharacterized protein</fullName>
    </submittedName>
</protein>
<dbReference type="EMBL" id="JACVVK020000567">
    <property type="protein sequence ID" value="KAK7465881.1"/>
    <property type="molecule type" value="Genomic_DNA"/>
</dbReference>
<dbReference type="EMBL" id="JACVVK020000683">
    <property type="protein sequence ID" value="KAK7456533.1"/>
    <property type="molecule type" value="Genomic_DNA"/>
</dbReference>
<evidence type="ECO:0000256" key="2">
    <source>
        <dbReference type="SAM" id="Phobius"/>
    </source>
</evidence>
<name>A0ABD0J8E6_9CAEN</name>
<keyword evidence="2" id="KW-0472">Membrane</keyword>
<proteinExistence type="predicted"/>
<accession>A0ABD0J8E6</accession>
<keyword evidence="5" id="KW-1185">Reference proteome</keyword>
<evidence type="ECO:0000256" key="1">
    <source>
        <dbReference type="SAM" id="MobiDB-lite"/>
    </source>
</evidence>
<organism evidence="4 5">
    <name type="scientific">Batillaria attramentaria</name>
    <dbReference type="NCBI Taxonomy" id="370345"/>
    <lineage>
        <taxon>Eukaryota</taxon>
        <taxon>Metazoa</taxon>
        <taxon>Spiralia</taxon>
        <taxon>Lophotrochozoa</taxon>
        <taxon>Mollusca</taxon>
        <taxon>Gastropoda</taxon>
        <taxon>Caenogastropoda</taxon>
        <taxon>Sorbeoconcha</taxon>
        <taxon>Cerithioidea</taxon>
        <taxon>Batillariidae</taxon>
        <taxon>Batillaria</taxon>
    </lineage>
</organism>
<reference evidence="4" key="3">
    <citation type="submission" date="2023-01" db="EMBL/GenBank/DDBJ databases">
        <authorList>
            <person name="Patra A."/>
        </authorList>
    </citation>
    <scope>NUCLEOTIDE SEQUENCE</scope>
    <source>
        <strain evidence="4">Wonlab-2016</strain>
        <tissue evidence="4">Foot muscle</tissue>
    </source>
</reference>
<feature type="transmembrane region" description="Helical" evidence="2">
    <location>
        <begin position="6"/>
        <end position="32"/>
    </location>
</feature>
<dbReference type="Proteomes" id="UP001519460">
    <property type="component" value="Unassembled WGS sequence"/>
</dbReference>
<reference evidence="4 5" key="2">
    <citation type="journal article" date="2023" name="Sci. Data">
        <title>Genome assembly of the Korean intertidal mud-creeper Batillaria attramentaria.</title>
        <authorList>
            <person name="Patra A.K."/>
            <person name="Ho P.T."/>
            <person name="Jun S."/>
            <person name="Lee S.J."/>
            <person name="Kim Y."/>
            <person name="Won Y.J."/>
        </authorList>
    </citation>
    <scope>NUCLEOTIDE SEQUENCE [LARGE SCALE GENOMIC DNA]</scope>
    <source>
        <strain evidence="4">Wonlab-2016</strain>
    </source>
</reference>
<evidence type="ECO:0000313" key="3">
    <source>
        <dbReference type="EMBL" id="KAK7456533.1"/>
    </source>
</evidence>
<comment type="caution">
    <text evidence="4">The sequence shown here is derived from an EMBL/GenBank/DDBJ whole genome shotgun (WGS) entry which is preliminary data.</text>
</comment>
<keyword evidence="2" id="KW-1133">Transmembrane helix</keyword>